<dbReference type="Gene3D" id="1.20.1270.170">
    <property type="match status" value="1"/>
</dbReference>
<dbReference type="EMBL" id="CP042304">
    <property type="protein sequence ID" value="QDZ11619.1"/>
    <property type="molecule type" value="Genomic_DNA"/>
</dbReference>
<proteinExistence type="predicted"/>
<evidence type="ECO:0000313" key="3">
    <source>
        <dbReference type="Proteomes" id="UP000315364"/>
    </source>
</evidence>
<evidence type="ECO:0000259" key="1">
    <source>
        <dbReference type="Pfam" id="PF01636"/>
    </source>
</evidence>
<dbReference type="Proteomes" id="UP000315364">
    <property type="component" value="Chromosome"/>
</dbReference>
<dbReference type="InterPro" id="IPR011009">
    <property type="entry name" value="Kinase-like_dom_sf"/>
</dbReference>
<accession>A0A5B8LUV4</accession>
<dbReference type="SUPFAM" id="SSF56112">
    <property type="entry name" value="Protein kinase-like (PK-like)"/>
    <property type="match status" value="1"/>
</dbReference>
<protein>
    <submittedName>
        <fullName evidence="2">Aminoglycoside phosphotransferase family protein</fullName>
    </submittedName>
</protein>
<name>A0A5B8LUV4_9HYPH</name>
<dbReference type="Gene3D" id="3.30.200.70">
    <property type="match status" value="1"/>
</dbReference>
<dbReference type="GO" id="GO:0016740">
    <property type="term" value="F:transferase activity"/>
    <property type="evidence" value="ECO:0007669"/>
    <property type="project" value="UniProtKB-KW"/>
</dbReference>
<keyword evidence="3" id="KW-1185">Reference proteome</keyword>
<dbReference type="Pfam" id="PF01636">
    <property type="entry name" value="APH"/>
    <property type="match status" value="1"/>
</dbReference>
<dbReference type="Gene3D" id="1.10.510.10">
    <property type="entry name" value="Transferase(Phosphotransferase) domain 1"/>
    <property type="match status" value="1"/>
</dbReference>
<organism evidence="2 3">
    <name type="scientific">Devosia ginsengisoli</name>
    <dbReference type="NCBI Taxonomy" id="400770"/>
    <lineage>
        <taxon>Bacteria</taxon>
        <taxon>Pseudomonadati</taxon>
        <taxon>Pseudomonadota</taxon>
        <taxon>Alphaproteobacteria</taxon>
        <taxon>Hyphomicrobiales</taxon>
        <taxon>Devosiaceae</taxon>
        <taxon>Devosia</taxon>
    </lineage>
</organism>
<sequence length="341" mass="37276">MSSSELFREPSWRGLRPALPEYVAAEPAVTDFICRTLGEYGAISQLLLGGCAVGMFRFQPAGGDAKLVKLVPESRRSSMMQAEDIATWLAARDAPVVAALPGYPVWDGDYGIVVMPYLHGRRVEASEQDMALLGRSVAQVQKKLASHPDRLRWERATAERLADLMVVRSSLATGRLSCGPNPERLATLARDPMLDFVLQDMERVPLHGDLNPGNVLIVDGKAILLDLEDVFHSVLPPILELVLAIERYVLVVVENDAHAVSAGRAFVKAWQSNMGVATVTGSTDLVRVFRSLALRSLCVLASAEQHGAAMPDEEWNKFFLLEQLAGRRAHAIALIFEEGVA</sequence>
<dbReference type="InterPro" id="IPR002575">
    <property type="entry name" value="Aminoglycoside_PTrfase"/>
</dbReference>
<dbReference type="OrthoDB" id="7326703at2"/>
<feature type="domain" description="Aminoglycoside phosphotransferase" evidence="1">
    <location>
        <begin position="65"/>
        <end position="232"/>
    </location>
</feature>
<dbReference type="AlphaFoldDB" id="A0A5B8LUV4"/>
<dbReference type="KEGG" id="dea:FPZ08_13150"/>
<dbReference type="RefSeq" id="WP_146290437.1">
    <property type="nucleotide sequence ID" value="NZ_CP042304.1"/>
</dbReference>
<keyword evidence="2" id="KW-0808">Transferase</keyword>
<reference evidence="2 3" key="1">
    <citation type="submission" date="2019-07" db="EMBL/GenBank/DDBJ databases">
        <title>Full genome sequence of Devosia sp. Gsoil 520.</title>
        <authorList>
            <person name="Im W.-T."/>
        </authorList>
    </citation>
    <scope>NUCLEOTIDE SEQUENCE [LARGE SCALE GENOMIC DNA]</scope>
    <source>
        <strain evidence="2 3">Gsoil 520</strain>
    </source>
</reference>
<evidence type="ECO:0000313" key="2">
    <source>
        <dbReference type="EMBL" id="QDZ11619.1"/>
    </source>
</evidence>
<gene>
    <name evidence="2" type="ORF">FPZ08_13150</name>
</gene>